<dbReference type="Gene3D" id="1.10.357.10">
    <property type="entry name" value="Tetracycline Repressor, domain 2"/>
    <property type="match status" value="1"/>
</dbReference>
<name>A0ABW8U3V9_9GAMM</name>
<accession>A0ABW8U3V9</accession>
<dbReference type="RefSeq" id="WP_407068404.1">
    <property type="nucleotide sequence ID" value="NZ_JBJJXE010000001.1"/>
</dbReference>
<dbReference type="InterPro" id="IPR009057">
    <property type="entry name" value="Homeodomain-like_sf"/>
</dbReference>
<gene>
    <name evidence="4" type="ORF">ACJHVH_00720</name>
</gene>
<evidence type="ECO:0000256" key="2">
    <source>
        <dbReference type="PROSITE-ProRule" id="PRU00335"/>
    </source>
</evidence>
<dbReference type="PROSITE" id="PS50977">
    <property type="entry name" value="HTH_TETR_2"/>
    <property type="match status" value="1"/>
</dbReference>
<dbReference type="Proteomes" id="UP001624684">
    <property type="component" value="Unassembled WGS sequence"/>
</dbReference>
<organism evidence="4 5">
    <name type="scientific">Moraxella oculi</name>
    <dbReference type="NCBI Taxonomy" id="2940516"/>
    <lineage>
        <taxon>Bacteria</taxon>
        <taxon>Pseudomonadati</taxon>
        <taxon>Pseudomonadota</taxon>
        <taxon>Gammaproteobacteria</taxon>
        <taxon>Moraxellales</taxon>
        <taxon>Moraxellaceae</taxon>
        <taxon>Moraxella</taxon>
    </lineage>
</organism>
<dbReference type="InterPro" id="IPR036271">
    <property type="entry name" value="Tet_transcr_reg_TetR-rel_C_sf"/>
</dbReference>
<feature type="DNA-binding region" description="H-T-H motif" evidence="2">
    <location>
        <begin position="38"/>
        <end position="57"/>
    </location>
</feature>
<evidence type="ECO:0000259" key="3">
    <source>
        <dbReference type="PROSITE" id="PS50977"/>
    </source>
</evidence>
<evidence type="ECO:0000313" key="4">
    <source>
        <dbReference type="EMBL" id="MFL1731530.1"/>
    </source>
</evidence>
<feature type="domain" description="HTH tetR-type" evidence="3">
    <location>
        <begin position="15"/>
        <end position="75"/>
    </location>
</feature>
<dbReference type="PRINTS" id="PR00455">
    <property type="entry name" value="HTHTETR"/>
</dbReference>
<keyword evidence="5" id="KW-1185">Reference proteome</keyword>
<dbReference type="InterPro" id="IPR001647">
    <property type="entry name" value="HTH_TetR"/>
</dbReference>
<evidence type="ECO:0000313" key="5">
    <source>
        <dbReference type="Proteomes" id="UP001624684"/>
    </source>
</evidence>
<keyword evidence="1 2" id="KW-0238">DNA-binding</keyword>
<evidence type="ECO:0000256" key="1">
    <source>
        <dbReference type="ARBA" id="ARBA00023125"/>
    </source>
</evidence>
<dbReference type="PANTHER" id="PTHR30328">
    <property type="entry name" value="TRANSCRIPTIONAL REPRESSOR"/>
    <property type="match status" value="1"/>
</dbReference>
<dbReference type="InterPro" id="IPR041479">
    <property type="entry name" value="TetR_CgmR_C"/>
</dbReference>
<sequence length="191" mass="21207">MDNQSPKTKRKNNPQLLRHSILIAAKNIMLADGIANISMQKVADAAGTSKGGLFHHFKNKDELIESVFGLFIAQINTAILQEIEQIGKQKGVFTHAYVNVFFTNQSIGLSSDWAGLVRAMNAESKLVNFWNEWLNQKLQSHATTDDDIRLFAIRCAADGAWLNNPSSDNLPMLHAYLVGLIDEIRNNTSLG</sequence>
<dbReference type="PANTHER" id="PTHR30328:SF54">
    <property type="entry name" value="HTH-TYPE TRANSCRIPTIONAL REPRESSOR SCO4008"/>
    <property type="match status" value="1"/>
</dbReference>
<reference evidence="4 5" key="1">
    <citation type="submission" date="2024-11" db="EMBL/GenBank/DDBJ databases">
        <title>First Report of Moraxella oculi in Brazil in an Infectious Bovine Keratoconjunctivitis Outbreak.</title>
        <authorList>
            <person name="Carvalho C.V."/>
            <person name="Domingues R."/>
            <person name="Coutinho C."/>
            <person name="Honorio N.T.B.S."/>
            <person name="Faza D.R.L.R."/>
            <person name="Carvalho W.A."/>
            <person name="Machado A.B.F."/>
            <person name="Martins M.F."/>
            <person name="Gaspar E.B."/>
        </authorList>
    </citation>
    <scope>NUCLEOTIDE SEQUENCE [LARGE SCALE GENOMIC DNA]</scope>
    <source>
        <strain evidence="4 5">2117LE</strain>
    </source>
</reference>
<dbReference type="SUPFAM" id="SSF46689">
    <property type="entry name" value="Homeodomain-like"/>
    <property type="match status" value="1"/>
</dbReference>
<dbReference type="SUPFAM" id="SSF48498">
    <property type="entry name" value="Tetracyclin repressor-like, C-terminal domain"/>
    <property type="match status" value="1"/>
</dbReference>
<protein>
    <submittedName>
        <fullName evidence="4">TetR/AcrR family transcriptional regulator</fullName>
    </submittedName>
</protein>
<dbReference type="Pfam" id="PF17937">
    <property type="entry name" value="TetR_C_28"/>
    <property type="match status" value="1"/>
</dbReference>
<dbReference type="InterPro" id="IPR050109">
    <property type="entry name" value="HTH-type_TetR-like_transc_reg"/>
</dbReference>
<comment type="caution">
    <text evidence="4">The sequence shown here is derived from an EMBL/GenBank/DDBJ whole genome shotgun (WGS) entry which is preliminary data.</text>
</comment>
<dbReference type="EMBL" id="JBJJXE010000001">
    <property type="protein sequence ID" value="MFL1731530.1"/>
    <property type="molecule type" value="Genomic_DNA"/>
</dbReference>
<dbReference type="Pfam" id="PF00440">
    <property type="entry name" value="TetR_N"/>
    <property type="match status" value="1"/>
</dbReference>
<proteinExistence type="predicted"/>